<feature type="transmembrane region" description="Helical" evidence="2">
    <location>
        <begin position="351"/>
        <end position="368"/>
    </location>
</feature>
<sequence>MNDDTVVADDAAATDERATTDGTVDSLWEWDVDRPERSPAHFHEFCSLNPLDTTDELPFMFDFGDEGDRSAWAWHVGRALTYALRHAPLVVTAVVLLLLSQAALTDLGGVEQLFPGRIGVVTVAVGGLGALWLGIVALVAFIFSSADGDDRLRGITVELLHAGLVYGVLTLLLVGAVWSAWTVYYRPPDALEPNVVYSFGFLLLIYVGGPLVYDGMRRTESLFTDLHRSDLFRTDATKKAYREEFLRRFREAFGLTIWGVPAVLLVSVLFVVQFVGIWTVSRGPFVLDTPTTLLVVTAVDVVIVVVAVQFVLLVRFLNELLGDDGITLRYIPGHEDDAGGFRDFGRFATRVNSLLVLAGVYLAYRLHVQGSRDPLSPNTAASLTAWDPVIWAVSYAVPVAVYGAVIAIWLYFSFWQIHRKMVRDKRREIQRERSPEGRSREDIETLQTYRDAPEWPINDRLLVTVFSIDVLSVLLSLLSLT</sequence>
<keyword evidence="2" id="KW-0812">Transmembrane</keyword>
<name>A0ABD6CJ83_9EURY</name>
<evidence type="ECO:0000256" key="1">
    <source>
        <dbReference type="SAM" id="MobiDB-lite"/>
    </source>
</evidence>
<dbReference type="EMBL" id="JBHUDK010000002">
    <property type="protein sequence ID" value="MFD1597741.1"/>
    <property type="molecule type" value="Genomic_DNA"/>
</dbReference>
<dbReference type="RefSeq" id="WP_256421442.1">
    <property type="nucleotide sequence ID" value="NZ_JANHDI010000007.1"/>
</dbReference>
<feature type="transmembrane region" description="Helical" evidence="2">
    <location>
        <begin position="164"/>
        <end position="184"/>
    </location>
</feature>
<feature type="transmembrane region" description="Helical" evidence="2">
    <location>
        <begin position="252"/>
        <end position="280"/>
    </location>
</feature>
<feature type="transmembrane region" description="Helical" evidence="2">
    <location>
        <begin position="196"/>
        <end position="213"/>
    </location>
</feature>
<reference evidence="3 4" key="1">
    <citation type="journal article" date="2019" name="Int. J. Syst. Evol. Microbiol.">
        <title>The Global Catalogue of Microorganisms (GCM) 10K type strain sequencing project: providing services to taxonomists for standard genome sequencing and annotation.</title>
        <authorList>
            <consortium name="The Broad Institute Genomics Platform"/>
            <consortium name="The Broad Institute Genome Sequencing Center for Infectious Disease"/>
            <person name="Wu L."/>
            <person name="Ma J."/>
        </authorList>
    </citation>
    <scope>NUCLEOTIDE SEQUENCE [LARGE SCALE GENOMIC DNA]</scope>
    <source>
        <strain evidence="3 4">CGMCC 1.12121</strain>
    </source>
</reference>
<feature type="transmembrane region" description="Helical" evidence="2">
    <location>
        <begin position="87"/>
        <end position="104"/>
    </location>
</feature>
<feature type="region of interest" description="Disordered" evidence="1">
    <location>
        <begin position="1"/>
        <end position="20"/>
    </location>
</feature>
<keyword evidence="4" id="KW-1185">Reference proteome</keyword>
<keyword evidence="2" id="KW-1133">Transmembrane helix</keyword>
<comment type="caution">
    <text evidence="3">The sequence shown here is derived from an EMBL/GenBank/DDBJ whole genome shotgun (WGS) entry which is preliminary data.</text>
</comment>
<protein>
    <submittedName>
        <fullName evidence="3">Uncharacterized protein</fullName>
    </submittedName>
</protein>
<evidence type="ECO:0000313" key="4">
    <source>
        <dbReference type="Proteomes" id="UP001597085"/>
    </source>
</evidence>
<proteinExistence type="predicted"/>
<dbReference type="AlphaFoldDB" id="A0ABD6CJ83"/>
<feature type="transmembrane region" description="Helical" evidence="2">
    <location>
        <begin position="292"/>
        <end position="314"/>
    </location>
</feature>
<gene>
    <name evidence="3" type="ORF">ACFSBX_02035</name>
</gene>
<evidence type="ECO:0000256" key="2">
    <source>
        <dbReference type="SAM" id="Phobius"/>
    </source>
</evidence>
<feature type="transmembrane region" description="Helical" evidence="2">
    <location>
        <begin position="116"/>
        <end position="143"/>
    </location>
</feature>
<evidence type="ECO:0000313" key="3">
    <source>
        <dbReference type="EMBL" id="MFD1597741.1"/>
    </source>
</evidence>
<accession>A0ABD6CJ83</accession>
<dbReference type="Proteomes" id="UP001597085">
    <property type="component" value="Unassembled WGS sequence"/>
</dbReference>
<keyword evidence="2" id="KW-0472">Membrane</keyword>
<organism evidence="3 4">
    <name type="scientific">Halobellus rarus</name>
    <dbReference type="NCBI Taxonomy" id="1126237"/>
    <lineage>
        <taxon>Archaea</taxon>
        <taxon>Methanobacteriati</taxon>
        <taxon>Methanobacteriota</taxon>
        <taxon>Stenosarchaea group</taxon>
        <taxon>Halobacteria</taxon>
        <taxon>Halobacteriales</taxon>
        <taxon>Haloferacaceae</taxon>
        <taxon>Halobellus</taxon>
    </lineage>
</organism>
<feature type="transmembrane region" description="Helical" evidence="2">
    <location>
        <begin position="388"/>
        <end position="417"/>
    </location>
</feature>